<dbReference type="GO" id="GO:0003677">
    <property type="term" value="F:DNA binding"/>
    <property type="evidence" value="ECO:0007669"/>
    <property type="project" value="UniProtKB-KW"/>
</dbReference>
<accession>A0A7T7XJL9</accession>
<dbReference type="KEGG" id="bhc:JFL75_11500"/>
<gene>
    <name evidence="2" type="ORF">JFL75_11500</name>
</gene>
<keyword evidence="2" id="KW-0238">DNA-binding</keyword>
<organism evidence="2 3">
    <name type="scientific">Breznakiella homolactica</name>
    <dbReference type="NCBI Taxonomy" id="2798577"/>
    <lineage>
        <taxon>Bacteria</taxon>
        <taxon>Pseudomonadati</taxon>
        <taxon>Spirochaetota</taxon>
        <taxon>Spirochaetia</taxon>
        <taxon>Spirochaetales</taxon>
        <taxon>Breznakiellaceae</taxon>
        <taxon>Breznakiella</taxon>
    </lineage>
</organism>
<dbReference type="RefSeq" id="WP_215624877.1">
    <property type="nucleotide sequence ID" value="NZ_CP067089.2"/>
</dbReference>
<dbReference type="Proteomes" id="UP000595917">
    <property type="component" value="Chromosome"/>
</dbReference>
<dbReference type="InterPro" id="IPR007159">
    <property type="entry name" value="SpoVT-AbrB_dom"/>
</dbReference>
<name>A0A7T7XJL9_9SPIR</name>
<sequence length="75" mass="8314">MVKKLIQHGNSAALVIDKPILEMLNISADTPLEITTDGKNIIVSPQNEAKEEGDILRSLEKINRKYGKTLKKLGE</sequence>
<dbReference type="SUPFAM" id="SSF89447">
    <property type="entry name" value="AbrB/MazE/MraZ-like"/>
    <property type="match status" value="1"/>
</dbReference>
<dbReference type="InterPro" id="IPR037914">
    <property type="entry name" value="SpoVT-AbrB_sf"/>
</dbReference>
<proteinExistence type="predicted"/>
<dbReference type="EMBL" id="CP067089">
    <property type="protein sequence ID" value="QQO07571.1"/>
    <property type="molecule type" value="Genomic_DNA"/>
</dbReference>
<dbReference type="AlphaFoldDB" id="A0A7T7XJL9"/>
<dbReference type="Gene3D" id="2.10.260.10">
    <property type="match status" value="1"/>
</dbReference>
<feature type="domain" description="SpoVT-AbrB" evidence="1">
    <location>
        <begin position="9"/>
        <end position="49"/>
    </location>
</feature>
<evidence type="ECO:0000259" key="1">
    <source>
        <dbReference type="Pfam" id="PF04014"/>
    </source>
</evidence>
<protein>
    <submittedName>
        <fullName evidence="2">AbrB/MazE/SpoVT family DNA-binding domain-containing protein</fullName>
    </submittedName>
</protein>
<reference evidence="2" key="1">
    <citation type="submission" date="2021-01" db="EMBL/GenBank/DDBJ databases">
        <title>Description of Breznakiella homolactica.</title>
        <authorList>
            <person name="Song Y."/>
            <person name="Brune A."/>
        </authorList>
    </citation>
    <scope>NUCLEOTIDE SEQUENCE</scope>
    <source>
        <strain evidence="2">RmG30</strain>
    </source>
</reference>
<dbReference type="Pfam" id="PF04014">
    <property type="entry name" value="MazE_antitoxin"/>
    <property type="match status" value="1"/>
</dbReference>
<evidence type="ECO:0000313" key="3">
    <source>
        <dbReference type="Proteomes" id="UP000595917"/>
    </source>
</evidence>
<keyword evidence="3" id="KW-1185">Reference proteome</keyword>
<evidence type="ECO:0000313" key="2">
    <source>
        <dbReference type="EMBL" id="QQO07571.1"/>
    </source>
</evidence>